<dbReference type="AlphaFoldDB" id="T2T4X9"/>
<dbReference type="Proteomes" id="UP000015645">
    <property type="component" value="Unassembled WGS sequence"/>
</dbReference>
<reference evidence="2 3" key="1">
    <citation type="journal article" date="2013" name="Genome Announc.">
        <title>Draft Genome Sequences of Helicobacter pylori Strains Isolated from Regions of Low and High Gastric Cancer Risk in Colombia.</title>
        <authorList>
            <person name="Sheh A."/>
            <person name="Piazuelo M.B."/>
            <person name="Wilson K.T."/>
            <person name="Correa P."/>
            <person name="Fox J.G."/>
        </authorList>
    </citation>
    <scope>NUCLEOTIDE SEQUENCE [LARGE SCALE GENOMIC DNA]</scope>
    <source>
        <strain evidence="2 3">PZ5024</strain>
    </source>
</reference>
<feature type="transmembrane region" description="Helical" evidence="1">
    <location>
        <begin position="44"/>
        <end position="65"/>
    </location>
</feature>
<dbReference type="EMBL" id="ASYS01000032">
    <property type="protein sequence ID" value="EQD99605.1"/>
    <property type="molecule type" value="Genomic_DNA"/>
</dbReference>
<gene>
    <name evidence="2" type="ORF">L931_02430</name>
</gene>
<comment type="caution">
    <text evidence="2">The sequence shown here is derived from an EMBL/GenBank/DDBJ whole genome shotgun (WGS) entry which is preliminary data.</text>
</comment>
<keyword evidence="1" id="KW-0812">Transmembrane</keyword>
<name>T2T4X9_HELPX</name>
<evidence type="ECO:0000313" key="2">
    <source>
        <dbReference type="EMBL" id="EQD99605.1"/>
    </source>
</evidence>
<evidence type="ECO:0000256" key="1">
    <source>
        <dbReference type="SAM" id="Phobius"/>
    </source>
</evidence>
<keyword evidence="1" id="KW-0472">Membrane</keyword>
<accession>T2T4X9</accession>
<evidence type="ECO:0000313" key="3">
    <source>
        <dbReference type="Proteomes" id="UP000015645"/>
    </source>
</evidence>
<keyword evidence="1" id="KW-1133">Transmembrane helix</keyword>
<protein>
    <submittedName>
        <fullName evidence="2">Uncharacterized protein</fullName>
    </submittedName>
</protein>
<sequence length="87" mass="9874">MKSWIRKNPLKLTLLNWVLFCPLSGGNALVLLKELVFKWVVKRLVGGKVLFLGSVLIFWQVIYNFSDIALSHIARLFKSEGTKLGLS</sequence>
<proteinExistence type="predicted"/>
<organism evidence="2 3">
    <name type="scientific">Helicobacter pylori PZ5024</name>
    <dbReference type="NCBI Taxonomy" id="1337391"/>
    <lineage>
        <taxon>Bacteria</taxon>
        <taxon>Pseudomonadati</taxon>
        <taxon>Campylobacterota</taxon>
        <taxon>Epsilonproteobacteria</taxon>
        <taxon>Campylobacterales</taxon>
        <taxon>Helicobacteraceae</taxon>
        <taxon>Helicobacter</taxon>
    </lineage>
</organism>